<keyword evidence="2" id="KW-1185">Reference proteome</keyword>
<dbReference type="EMBL" id="BEZZ01000248">
    <property type="protein sequence ID" value="GCC29399.1"/>
    <property type="molecule type" value="Genomic_DNA"/>
</dbReference>
<evidence type="ECO:0000313" key="2">
    <source>
        <dbReference type="Proteomes" id="UP000287033"/>
    </source>
</evidence>
<organism evidence="1 2">
    <name type="scientific">Chiloscyllium punctatum</name>
    <name type="common">Brownbanded bambooshark</name>
    <name type="synonym">Hemiscyllium punctatum</name>
    <dbReference type="NCBI Taxonomy" id="137246"/>
    <lineage>
        <taxon>Eukaryota</taxon>
        <taxon>Metazoa</taxon>
        <taxon>Chordata</taxon>
        <taxon>Craniata</taxon>
        <taxon>Vertebrata</taxon>
        <taxon>Chondrichthyes</taxon>
        <taxon>Elasmobranchii</taxon>
        <taxon>Galeomorphii</taxon>
        <taxon>Galeoidea</taxon>
        <taxon>Orectolobiformes</taxon>
        <taxon>Hemiscylliidae</taxon>
        <taxon>Chiloscyllium</taxon>
    </lineage>
</organism>
<reference evidence="1 2" key="1">
    <citation type="journal article" date="2018" name="Nat. Ecol. Evol.">
        <title>Shark genomes provide insights into elasmobranch evolution and the origin of vertebrates.</title>
        <authorList>
            <person name="Hara Y"/>
            <person name="Yamaguchi K"/>
            <person name="Onimaru K"/>
            <person name="Kadota M"/>
            <person name="Koyanagi M"/>
            <person name="Keeley SD"/>
            <person name="Tatsumi K"/>
            <person name="Tanaka K"/>
            <person name="Motone F"/>
            <person name="Kageyama Y"/>
            <person name="Nozu R"/>
            <person name="Adachi N"/>
            <person name="Nishimura O"/>
            <person name="Nakagawa R"/>
            <person name="Tanegashima C"/>
            <person name="Kiyatake I"/>
            <person name="Matsumoto R"/>
            <person name="Murakumo K"/>
            <person name="Nishida K"/>
            <person name="Terakita A"/>
            <person name="Kuratani S"/>
            <person name="Sato K"/>
            <person name="Hyodo S Kuraku.S."/>
        </authorList>
    </citation>
    <scope>NUCLEOTIDE SEQUENCE [LARGE SCALE GENOMIC DNA]</scope>
</reference>
<evidence type="ECO:0000313" key="1">
    <source>
        <dbReference type="EMBL" id="GCC29399.1"/>
    </source>
</evidence>
<sequence>MHRPVDARTPAVSGKQRGLSVNRGLGWVESLSQAVDLPFDSSSVASPTPPTPHYSFWGERNYAYIWRMMVLISSLPFHAIPQKMVKIADED</sequence>
<name>A0A401SG60_CHIPU</name>
<dbReference type="Proteomes" id="UP000287033">
    <property type="component" value="Unassembled WGS sequence"/>
</dbReference>
<proteinExistence type="predicted"/>
<dbReference type="AlphaFoldDB" id="A0A401SG60"/>
<protein>
    <submittedName>
        <fullName evidence="1">Uncharacterized protein</fullName>
    </submittedName>
</protein>
<accession>A0A401SG60</accession>
<comment type="caution">
    <text evidence="1">The sequence shown here is derived from an EMBL/GenBank/DDBJ whole genome shotgun (WGS) entry which is preliminary data.</text>
</comment>
<gene>
    <name evidence="1" type="ORF">chiPu_0007841</name>
</gene>